<name>A0A819LC82_9BILA</name>
<dbReference type="InterPro" id="IPR013517">
    <property type="entry name" value="FG-GAP"/>
</dbReference>
<feature type="transmembrane region" description="Helical" evidence="2">
    <location>
        <begin position="883"/>
        <end position="905"/>
    </location>
</feature>
<keyword evidence="1" id="KW-0732">Signal</keyword>
<dbReference type="EMBL" id="CAJOBB010002365">
    <property type="protein sequence ID" value="CAF3962408.1"/>
    <property type="molecule type" value="Genomic_DNA"/>
</dbReference>
<feature type="transmembrane region" description="Helical" evidence="2">
    <location>
        <begin position="50"/>
        <end position="68"/>
    </location>
</feature>
<organism evidence="3 4">
    <name type="scientific">Adineta steineri</name>
    <dbReference type="NCBI Taxonomy" id="433720"/>
    <lineage>
        <taxon>Eukaryota</taxon>
        <taxon>Metazoa</taxon>
        <taxon>Spiralia</taxon>
        <taxon>Gnathifera</taxon>
        <taxon>Rotifera</taxon>
        <taxon>Eurotatoria</taxon>
        <taxon>Bdelloidea</taxon>
        <taxon>Adinetida</taxon>
        <taxon>Adinetidae</taxon>
        <taxon>Adineta</taxon>
    </lineage>
</organism>
<dbReference type="Pfam" id="PF13517">
    <property type="entry name" value="FG-GAP_3"/>
    <property type="match status" value="2"/>
</dbReference>
<dbReference type="PANTHER" id="PTHR46580">
    <property type="entry name" value="SENSOR KINASE-RELATED"/>
    <property type="match status" value="1"/>
</dbReference>
<keyword evidence="2" id="KW-1133">Transmembrane helix</keyword>
<sequence length="1541" mass="175531">MNYKALFRWLYEQIHNYNLFMLEETDYIDDDEEEETDPASVLKQQKYTTWLYILLLIVSFYILLYTALMKPEQRTITEFDVTPVVFEQLYRDHVETLSCPCSTITVPLKLFVSNTIKHHPVCESIFISKEWIEALHFENASRYGTGDFRTTASSQFKILASLCSLSQDIVSQNLLDLDNSEFINNYLLSQDQVHDKVNGTIEFFKNGVSNRILSFLNYLRTTTRADYLISALNTNYLVVTSSSFIVNNYHDTTKILISGETKYSGKSSDAYLNGESMGCSNTNPTTTVSFSEISHLERHHHHLEWTRPMRNATLVSGFFTACTSLEAVLQSTLDCLHNATCLQLLIDYFPAISQMKTNWTDSVLSSKQEKYSVNDYLANLFIKEWSTKMNYSKYFDKCNASLCTYMITDQTNFYSAITLFISLYGGLTIILRLIAPFLINIWLKCHSKNRNIFNAPSMIHIRKLGQFLKRLNLFKESNQRTEDNIKRQKISTRVYLILLIGTFLTLLLFTSLSTDMVPTTEPKPSLTTYKDLQDKYSKTLKCPCSNVIIPHQQFVSLSPVFHQVCKSDFVTEKWLSLLKRIRIRYSNIDWRNRAFSQFHLLSDLCELANKTIDDARHRFLSQPFIISNVLPETDFHEQLNLTIDQFFQSTIDYFGLLIKTVQILIQVDQPYSGQIGAHNMRREAENPIAIFRQNATDVWKVAQVKFKLTGPRNAEPISTTCICATDTHCNASTGIYDIDKDNGDFLIYVSSYNVSGLIAGCSVTDSLLHSTLECYYSNSNCLSILMKKSKEIHDLNPDKIPWFDVRPLDYNITFSRFQPNTSISEIVQKIMIEQWNSLISYDQFYESCAPTYCIYSQRIYKKNIFETMIINIDRMKAKRLGQWATRLYVVLFALGLVILALHTIIRPQEFTKDFDGSSLNLYTKLFKRYGNKLKCPCSSIASPYKRFMNIEARFHEICSSPFASEEGRLNLTADLVANLSIYDERDYRRFLSAHLQFLEGLCQLSDQTVNIFTRQFLSSLFVTNELLSEMNFRKRLDLIIEQSKLNVPTTLTHLLYLIRMINNGNAFISTYGTNFKYIHPWKTIYNTYMPTQAIVYDDKCSCGLYSNCTTQATFITTNPSKIIPIKGLKIGCTPSESFRISTLECLYNESFSPTTDIITNSTVNIITNTTTAPAITSARTEFGCSLQFQQVSSAIGTFGYRRSLPVIGDFNGDSRLDIAFQDFNTSAINVFLGYGNGLFTPEIVSVHSRLDNINKMVAGDFDNDNRLDLAAQSTWFGKIFILPAYGDGAFQQKNYIQICNSKSFDFALTHIDTDGCLDIVAVCSAESTVMVYFGNGEGAFYRIPTMYYRHEGSHPLRVAIADFNRDSYQDIAVLNHYGQNIGIFLGDGTRNFKTHKMSSTHKEKFPFYFAIGDFNNDTLPDVAVSYNCSNFIDVFFGNVDGSLGNSTIFQIGDEPVVDQIIVSDFNADGNLDIGFGKTGQAISLLIGNGYGDFTLQTVFPIRFSGASAWTGVGDFNGDDLVDIINVDLNSTSQDVFLNVCK</sequence>
<keyword evidence="2" id="KW-0472">Membrane</keyword>
<evidence type="ECO:0000256" key="1">
    <source>
        <dbReference type="ARBA" id="ARBA00022729"/>
    </source>
</evidence>
<evidence type="ECO:0000313" key="3">
    <source>
        <dbReference type="EMBL" id="CAF3962408.1"/>
    </source>
</evidence>
<reference evidence="3" key="1">
    <citation type="submission" date="2021-02" db="EMBL/GenBank/DDBJ databases">
        <authorList>
            <person name="Nowell W R."/>
        </authorList>
    </citation>
    <scope>NUCLEOTIDE SEQUENCE</scope>
</reference>
<keyword evidence="2" id="KW-0812">Transmembrane</keyword>
<evidence type="ECO:0000313" key="4">
    <source>
        <dbReference type="Proteomes" id="UP000663868"/>
    </source>
</evidence>
<gene>
    <name evidence="3" type="ORF">KXQ929_LOCUS26275</name>
</gene>
<dbReference type="Proteomes" id="UP000663868">
    <property type="component" value="Unassembled WGS sequence"/>
</dbReference>
<dbReference type="PANTHER" id="PTHR46580:SF4">
    <property type="entry name" value="ATP_GTP-BINDING PROTEIN"/>
    <property type="match status" value="1"/>
</dbReference>
<protein>
    <submittedName>
        <fullName evidence="3">Uncharacterized protein</fullName>
    </submittedName>
</protein>
<proteinExistence type="predicted"/>
<comment type="caution">
    <text evidence="3">The sequence shown here is derived from an EMBL/GenBank/DDBJ whole genome shotgun (WGS) entry which is preliminary data.</text>
</comment>
<dbReference type="InterPro" id="IPR028994">
    <property type="entry name" value="Integrin_alpha_N"/>
</dbReference>
<feature type="transmembrane region" description="Helical" evidence="2">
    <location>
        <begin position="413"/>
        <end position="443"/>
    </location>
</feature>
<dbReference type="Gene3D" id="2.130.10.130">
    <property type="entry name" value="Integrin alpha, N-terminal"/>
    <property type="match status" value="2"/>
</dbReference>
<feature type="transmembrane region" description="Helical" evidence="2">
    <location>
        <begin position="494"/>
        <end position="512"/>
    </location>
</feature>
<accession>A0A819LC82</accession>
<dbReference type="SUPFAM" id="SSF69318">
    <property type="entry name" value="Integrin alpha N-terminal domain"/>
    <property type="match status" value="1"/>
</dbReference>
<evidence type="ECO:0000256" key="2">
    <source>
        <dbReference type="SAM" id="Phobius"/>
    </source>
</evidence>